<keyword evidence="2 3" id="KW-0378">Hydrolase</keyword>
<dbReference type="PRINTS" id="PR00502">
    <property type="entry name" value="NUDIXFAMILY"/>
</dbReference>
<dbReference type="GO" id="GO:0016462">
    <property type="term" value="F:pyrophosphatase activity"/>
    <property type="evidence" value="ECO:0007669"/>
    <property type="project" value="UniProtKB-ARBA"/>
</dbReference>
<dbReference type="SUPFAM" id="SSF55811">
    <property type="entry name" value="Nudix"/>
    <property type="match status" value="1"/>
</dbReference>
<dbReference type="FunFam" id="3.90.79.10:FF:000024">
    <property type="entry name" value="ADP-ribose pyrophosphatase"/>
    <property type="match status" value="1"/>
</dbReference>
<dbReference type="GO" id="GO:0005829">
    <property type="term" value="C:cytosol"/>
    <property type="evidence" value="ECO:0007669"/>
    <property type="project" value="TreeGrafter"/>
</dbReference>
<dbReference type="PANTHER" id="PTHR11839">
    <property type="entry name" value="UDP/ADP-SUGAR PYROPHOSPHATASE"/>
    <property type="match status" value="1"/>
</dbReference>
<dbReference type="PROSITE" id="PS51462">
    <property type="entry name" value="NUDIX"/>
    <property type="match status" value="1"/>
</dbReference>
<dbReference type="RefSeq" id="WP_012869771.1">
    <property type="nucleotide sequence ID" value="NC_013522.1"/>
</dbReference>
<dbReference type="Pfam" id="PF00293">
    <property type="entry name" value="NUDIX"/>
    <property type="match status" value="1"/>
</dbReference>
<dbReference type="GO" id="GO:0019693">
    <property type="term" value="P:ribose phosphate metabolic process"/>
    <property type="evidence" value="ECO:0007669"/>
    <property type="project" value="TreeGrafter"/>
</dbReference>
<dbReference type="InterPro" id="IPR000086">
    <property type="entry name" value="NUDIX_hydrolase_dom"/>
</dbReference>
<evidence type="ECO:0000256" key="2">
    <source>
        <dbReference type="ARBA" id="ARBA00022801"/>
    </source>
</evidence>
<dbReference type="PATRIC" id="fig|525903.6.peg.1022"/>
<dbReference type="GO" id="GO:0006753">
    <property type="term" value="P:nucleoside phosphate metabolic process"/>
    <property type="evidence" value="ECO:0007669"/>
    <property type="project" value="TreeGrafter"/>
</dbReference>
<dbReference type="PANTHER" id="PTHR11839:SF18">
    <property type="entry name" value="NUDIX HYDROLASE DOMAIN-CONTAINING PROTEIN"/>
    <property type="match status" value="1"/>
</dbReference>
<dbReference type="HOGENOM" id="CLU_062658_5_2_0"/>
<evidence type="ECO:0000256" key="1">
    <source>
        <dbReference type="ARBA" id="ARBA00001946"/>
    </source>
</evidence>
<feature type="domain" description="Nudix hydrolase" evidence="4">
    <location>
        <begin position="42"/>
        <end position="175"/>
    </location>
</feature>
<dbReference type="STRING" id="525903.Taci_1024"/>
<dbReference type="EnsemblBacteria" id="ACZ19256">
    <property type="protein sequence ID" value="ACZ19256"/>
    <property type="gene ID" value="Taci_1024"/>
</dbReference>
<keyword evidence="6" id="KW-1185">Reference proteome</keyword>
<reference evidence="5 6" key="1">
    <citation type="journal article" date="2009" name="Stand. Genomic Sci.">
        <title>Complete genome sequence of Thermanaerovibrio acidaminovorans type strain (Su883).</title>
        <authorList>
            <person name="Chovatia M."/>
            <person name="Sikorski J."/>
            <person name="Schroder M."/>
            <person name="Lapidus A."/>
            <person name="Nolan M."/>
            <person name="Tice H."/>
            <person name="Glavina Del Rio T."/>
            <person name="Copeland A."/>
            <person name="Cheng J.F."/>
            <person name="Lucas S."/>
            <person name="Chen F."/>
            <person name="Bruce D."/>
            <person name="Goodwin L."/>
            <person name="Pitluck S."/>
            <person name="Ivanova N."/>
            <person name="Mavromatis K."/>
            <person name="Ovchinnikova G."/>
            <person name="Pati A."/>
            <person name="Chen A."/>
            <person name="Palaniappan K."/>
            <person name="Land M."/>
            <person name="Hauser L."/>
            <person name="Chang Y.J."/>
            <person name="Jeffries C.D."/>
            <person name="Chain P."/>
            <person name="Saunders E."/>
            <person name="Detter J.C."/>
            <person name="Brettin T."/>
            <person name="Rohde M."/>
            <person name="Goker M."/>
            <person name="Spring S."/>
            <person name="Bristow J."/>
            <person name="Markowitz V."/>
            <person name="Hugenholtz P."/>
            <person name="Kyrpides N.C."/>
            <person name="Klenk H.P."/>
            <person name="Eisen J.A."/>
        </authorList>
    </citation>
    <scope>NUCLEOTIDE SEQUENCE [LARGE SCALE GENOMIC DNA]</scope>
    <source>
        <strain evidence="6">ATCC 49978 / DSM 6589 / Su883</strain>
    </source>
</reference>
<sequence>MTEHMKERTLERETIYTGRVLNLVRDRVELPNGKLAWREVAQHRPAVAILPVADDGRLILIRQYRHPVGEVIWEVPAGLVEDGEDLEQAAQRELREEIGYRALELLRGPSFLPSPGFCDEVIHLFLAMGLVRDPLEMDDDEFIGAKFMSKAEVLEMIRDRQVTDGKTLVAVLWFLGGNWG</sequence>
<evidence type="ECO:0000313" key="5">
    <source>
        <dbReference type="EMBL" id="ACZ19256.1"/>
    </source>
</evidence>
<dbReference type="CDD" id="cd03424">
    <property type="entry name" value="NUDIX_ADPRase_Nudt5_UGPPase_Nudt14"/>
    <property type="match status" value="1"/>
</dbReference>
<dbReference type="KEGG" id="tai:Taci_1024"/>
<dbReference type="EMBL" id="CP001818">
    <property type="protein sequence ID" value="ACZ19256.1"/>
    <property type="molecule type" value="Genomic_DNA"/>
</dbReference>
<comment type="cofactor">
    <cofactor evidence="1">
        <name>Mg(2+)</name>
        <dbReference type="ChEBI" id="CHEBI:18420"/>
    </cofactor>
</comment>
<dbReference type="InterPro" id="IPR020084">
    <property type="entry name" value="NUDIX_hydrolase_CS"/>
</dbReference>
<dbReference type="Gene3D" id="3.90.79.10">
    <property type="entry name" value="Nucleoside Triphosphate Pyrophosphohydrolase"/>
    <property type="match status" value="1"/>
</dbReference>
<dbReference type="InterPro" id="IPR015797">
    <property type="entry name" value="NUDIX_hydrolase-like_dom_sf"/>
</dbReference>
<evidence type="ECO:0000256" key="3">
    <source>
        <dbReference type="RuleBase" id="RU003476"/>
    </source>
</evidence>
<protein>
    <submittedName>
        <fullName evidence="5">NUDIX hydrolase</fullName>
    </submittedName>
</protein>
<organism evidence="5 6">
    <name type="scientific">Thermanaerovibrio acidaminovorans (strain ATCC 49978 / DSM 6589 / Su883)</name>
    <name type="common">Selenomonas acidaminovorans</name>
    <dbReference type="NCBI Taxonomy" id="525903"/>
    <lineage>
        <taxon>Bacteria</taxon>
        <taxon>Thermotogati</taxon>
        <taxon>Synergistota</taxon>
        <taxon>Synergistia</taxon>
        <taxon>Synergistales</taxon>
        <taxon>Synergistaceae</taxon>
        <taxon>Thermanaerovibrio</taxon>
    </lineage>
</organism>
<proteinExistence type="inferred from homology"/>
<dbReference type="Proteomes" id="UP000002030">
    <property type="component" value="Chromosome"/>
</dbReference>
<dbReference type="InterPro" id="IPR020476">
    <property type="entry name" value="Nudix_hydrolase"/>
</dbReference>
<dbReference type="eggNOG" id="COG0494">
    <property type="taxonomic scope" value="Bacteria"/>
</dbReference>
<gene>
    <name evidence="5" type="ordered locus">Taci_1024</name>
</gene>
<accession>D1B5G5</accession>
<evidence type="ECO:0000313" key="6">
    <source>
        <dbReference type="Proteomes" id="UP000002030"/>
    </source>
</evidence>
<dbReference type="PROSITE" id="PS00893">
    <property type="entry name" value="NUDIX_BOX"/>
    <property type="match status" value="1"/>
</dbReference>
<evidence type="ECO:0000259" key="4">
    <source>
        <dbReference type="PROSITE" id="PS51462"/>
    </source>
</evidence>
<name>D1B5G5_THEAS</name>
<dbReference type="OrthoDB" id="9806150at2"/>
<comment type="similarity">
    <text evidence="3">Belongs to the Nudix hydrolase family.</text>
</comment>
<dbReference type="AlphaFoldDB" id="D1B5G5"/>